<sequence>METSILKHFTVNYKQILIDEVALEGLEGTGIDLLWRRLQKRISSEITEKMKARFWGYLVNCGKISFYQLPEPLPYVEILDRFEIVDEATGHLKEPDDYLDGPYEYSPVEGEHGSCKYYDTRQLIPIEVLKQKSYEAVLAEYGDTLALVADKEERWHALAQHMPTNYLAQMTTLHYCLLELIGKSRGNGQSTIGLTNLSKVIKDSKTLFYNRKYLRGLDLIRTCLMTEVIAGKGVKALLVRLKRFYTPSLMSMPKSGILRNVIEHLLKQPDYSEKTEVIIKKGLITRKQNKRLQKTVNIFNFEERLVPTEDKNKKTKTTLKRKFIFLSSKADESSDSEEESQEPSLECQYKIGVSLMRQAYERFLDAGLEGLTQVQLAQLLGIEFYTSRGICRTFRLRNIVREYLEDKGKQRTARYIAVAATGEVDVKYAEEKKKFLEYLSQYQPPEKSVEEETSAATEDGRPTATENKRPAPTEGEKSSDTEDGRPQKRIKLEIDKKTSTEANADDDMETEQENVITEVKVLEGFDSGKTLGKFKKNPTLRQLTFANGIFKVLKDKQCVCGYITLSNLASKEINEPPMDTKALKSFIQKLVTDGHIKIYKVKWPGIQKYSVLICAPHVKPTDPLIKAKYKEICMRAVSNKRVAIKKDNIENTCPTLSQFSCPRYMKIQKLHEFLMKFAYFEHVKPESHSLPAGFVSIVDFIQEVTIEFVINNMGSMGMTEVNQLINESQLQIKLKDAPPHIYKTLMRSNTLQNAIRLNLKVLGMLGLIQLVRQAQSTNSSGIVTYTSFLFFVNRRAKIIDTSGIWPRTTDEKVIEKSFYFETFDDVTNYWNEVYTISTNTVIELAKRERKQLKPPQRSEDEVFMYDTGARYGDGYGPCGFDSCFYMEIPRLWQTYYMRPVKSHSMTKKVSIKLPKLKSSKKLKKETKPKTPPKMVAERVSNEKLTRRRNDSSIRWSKAEDMIITMCKAAITILSPSSQPGSLIVRNIVAKDILSINDPKKTKGVCHSRASTLETNSTLIHEKQCIINELKRRFNLIQKYEGLLKKLRLRYSTNMSKFINKARVPMMELVWIISEVMKSKSYIQKVPCVAVDLEEFHENFTITTATANKLCNMFKTLDNATLKEAIVLTIMQTMDSELSTDMGKKIYKTFKEYPEASLRTAVEQLRKCGAIAAKEKIFNNQMRKLDLEDICQSSYKISAFYQRKWLNRLNVEFADNLSCILDSEQTENDVKASAEINCMYCEMHAYDVIDIACATAPVITDPAGAPILPEEINVLLIDTKYKLKTGTLRWKNKSDFSKLSTLFQNLDINHGEKYLSSYTSLDVKEIKPILDTEDPILSYLDHKGVTGATFKELYELSGFDEKELIEKLLQYESKKIAKRVGFYDNIIVLSKHITPWAVKIGEKYVIPTPWLSLTGKVRLEVFFKWCGVVMNLIFEKPGSSIVYLADKCEYLTYKSVQDLCMFLEKYECITLNTVKNIQIDLFSDEDAEPVLAEFNRYEAPENIIAHPMKNSLTKYCFIKKRILDTQTNDALMDKIFKC</sequence>
<organism evidence="1 2">
    <name type="scientific">Mythimna loreyi</name>
    <dbReference type="NCBI Taxonomy" id="667449"/>
    <lineage>
        <taxon>Eukaryota</taxon>
        <taxon>Metazoa</taxon>
        <taxon>Ecdysozoa</taxon>
        <taxon>Arthropoda</taxon>
        <taxon>Hexapoda</taxon>
        <taxon>Insecta</taxon>
        <taxon>Pterygota</taxon>
        <taxon>Neoptera</taxon>
        <taxon>Endopterygota</taxon>
        <taxon>Lepidoptera</taxon>
        <taxon>Glossata</taxon>
        <taxon>Ditrysia</taxon>
        <taxon>Noctuoidea</taxon>
        <taxon>Noctuidae</taxon>
        <taxon>Noctuinae</taxon>
        <taxon>Hadenini</taxon>
        <taxon>Mythimna</taxon>
    </lineage>
</organism>
<reference evidence="1" key="1">
    <citation type="submission" date="2023-03" db="EMBL/GenBank/DDBJ databases">
        <title>Chromosome-level genomes of two armyworms, Mythimna separata and Mythimna loreyi, provide insights into the biosynthesis and reception of sex pheromones.</title>
        <authorList>
            <person name="Zhao H."/>
        </authorList>
    </citation>
    <scope>NUCLEOTIDE SEQUENCE</scope>
    <source>
        <strain evidence="1">BeijingLab</strain>
    </source>
</reference>
<dbReference type="EMBL" id="CM056794">
    <property type="protein sequence ID" value="KAJ8717322.1"/>
    <property type="molecule type" value="Genomic_DNA"/>
</dbReference>
<keyword evidence="2" id="KW-1185">Reference proteome</keyword>
<accession>A0ACC2QIF9</accession>
<evidence type="ECO:0000313" key="2">
    <source>
        <dbReference type="Proteomes" id="UP001231649"/>
    </source>
</evidence>
<proteinExistence type="predicted"/>
<name>A0ACC2QIF9_9NEOP</name>
<protein>
    <submittedName>
        <fullName evidence="1">Uncharacterized protein</fullName>
    </submittedName>
</protein>
<gene>
    <name evidence="1" type="ORF">PYW08_005721</name>
</gene>
<evidence type="ECO:0000313" key="1">
    <source>
        <dbReference type="EMBL" id="KAJ8717322.1"/>
    </source>
</evidence>
<comment type="caution">
    <text evidence="1">The sequence shown here is derived from an EMBL/GenBank/DDBJ whole genome shotgun (WGS) entry which is preliminary data.</text>
</comment>
<dbReference type="Proteomes" id="UP001231649">
    <property type="component" value="Chromosome 18"/>
</dbReference>